<organism evidence="1 2">
    <name type="scientific">Acropora cervicornis</name>
    <name type="common">Staghorn coral</name>
    <dbReference type="NCBI Taxonomy" id="6130"/>
    <lineage>
        <taxon>Eukaryota</taxon>
        <taxon>Metazoa</taxon>
        <taxon>Cnidaria</taxon>
        <taxon>Anthozoa</taxon>
        <taxon>Hexacorallia</taxon>
        <taxon>Scleractinia</taxon>
        <taxon>Astrocoeniina</taxon>
        <taxon>Acroporidae</taxon>
        <taxon>Acropora</taxon>
    </lineage>
</organism>
<evidence type="ECO:0000313" key="1">
    <source>
        <dbReference type="EMBL" id="KAK2547562.1"/>
    </source>
</evidence>
<reference evidence="1" key="1">
    <citation type="journal article" date="2023" name="G3 (Bethesda)">
        <title>Whole genome assembly and annotation of the endangered Caribbean coral Acropora cervicornis.</title>
        <authorList>
            <person name="Selwyn J.D."/>
            <person name="Vollmer S.V."/>
        </authorList>
    </citation>
    <scope>NUCLEOTIDE SEQUENCE</scope>
    <source>
        <strain evidence="1">K2</strain>
    </source>
</reference>
<protein>
    <submittedName>
        <fullName evidence="1">Uncharacterized protein</fullName>
    </submittedName>
</protein>
<keyword evidence="2" id="KW-1185">Reference proteome</keyword>
<dbReference type="AlphaFoldDB" id="A0AAD9US08"/>
<accession>A0AAD9US08</accession>
<dbReference type="EMBL" id="JARQWQ010000178">
    <property type="protein sequence ID" value="KAK2547562.1"/>
    <property type="molecule type" value="Genomic_DNA"/>
</dbReference>
<dbReference type="Proteomes" id="UP001249851">
    <property type="component" value="Unassembled WGS sequence"/>
</dbReference>
<evidence type="ECO:0000313" key="2">
    <source>
        <dbReference type="Proteomes" id="UP001249851"/>
    </source>
</evidence>
<sequence>MAASELIQIHFFVVWTPLGIVHLELIEFDEACGLHFCPTCDKRILEANEFRQQSLKENSICCDACYQWYRWQCAVVSELSGCKVLCAEHTLM</sequence>
<name>A0AAD9US08_ACRCE</name>
<reference evidence="1" key="2">
    <citation type="journal article" date="2023" name="Science">
        <title>Genomic signatures of disease resistance in endangered staghorn corals.</title>
        <authorList>
            <person name="Vollmer S.V."/>
            <person name="Selwyn J.D."/>
            <person name="Despard B.A."/>
            <person name="Roesel C.L."/>
        </authorList>
    </citation>
    <scope>NUCLEOTIDE SEQUENCE</scope>
    <source>
        <strain evidence="1">K2</strain>
    </source>
</reference>
<gene>
    <name evidence="1" type="ORF">P5673_032432</name>
</gene>
<comment type="caution">
    <text evidence="1">The sequence shown here is derived from an EMBL/GenBank/DDBJ whole genome shotgun (WGS) entry which is preliminary data.</text>
</comment>
<proteinExistence type="predicted"/>